<dbReference type="CTD" id="259598"/>
<feature type="region of interest" description="Disordered" evidence="1">
    <location>
        <begin position="71"/>
        <end position="91"/>
    </location>
</feature>
<protein>
    <submittedName>
        <fullName evidence="3">Transmembrane protein</fullName>
    </submittedName>
</protein>
<reference evidence="3 4" key="1">
    <citation type="journal article" date="1998" name="Science">
        <title>Genome sequence of the nematode C. elegans: a platform for investigating biology.</title>
        <authorList>
            <consortium name="The C. elegans sequencing consortium"/>
            <person name="Sulson J.E."/>
            <person name="Waterston R."/>
        </authorList>
    </citation>
    <scope>NUCLEOTIDE SEQUENCE [LARGE SCALE GENOMIC DNA]</scope>
    <source>
        <strain evidence="3 4">Bristol N2</strain>
    </source>
</reference>
<dbReference type="Bgee" id="WBGene00007515">
    <property type="expression patterns" value="Expressed in adult organism and 3 other cell types or tissues"/>
</dbReference>
<dbReference type="AlphaFoldDB" id="I7LHW0"/>
<dbReference type="SMR" id="I7LHW0"/>
<name>I7LHW0_CAEEL</name>
<dbReference type="GeneID" id="259598"/>
<keyword evidence="2 3" id="KW-0812">Transmembrane</keyword>
<evidence type="ECO:0000313" key="5">
    <source>
        <dbReference type="WormBase" id="C10C6.7c"/>
    </source>
</evidence>
<evidence type="ECO:0000256" key="2">
    <source>
        <dbReference type="SAM" id="Phobius"/>
    </source>
</evidence>
<keyword evidence="2" id="KW-0472">Membrane</keyword>
<keyword evidence="2" id="KW-1133">Transmembrane helix</keyword>
<accession>I7LHW0</accession>
<proteinExistence type="predicted"/>
<dbReference type="WormBase" id="C10C6.7c">
    <property type="protein sequence ID" value="CE47703"/>
    <property type="gene ID" value="WBGene00007515"/>
</dbReference>
<evidence type="ECO:0000256" key="1">
    <source>
        <dbReference type="SAM" id="MobiDB-lite"/>
    </source>
</evidence>
<evidence type="ECO:0000313" key="4">
    <source>
        <dbReference type="Proteomes" id="UP000001940"/>
    </source>
</evidence>
<dbReference type="HOGENOM" id="CLU_1251671_0_0_1"/>
<dbReference type="EMBL" id="BX284604">
    <property type="protein sequence ID" value="CCJ09412.1"/>
    <property type="molecule type" value="Genomic_DNA"/>
</dbReference>
<dbReference type="OrthoDB" id="5783836at2759"/>
<evidence type="ECO:0000313" key="3">
    <source>
        <dbReference type="EMBL" id="CCJ09412.1"/>
    </source>
</evidence>
<dbReference type="RefSeq" id="NP_001263790.1">
    <property type="nucleotide sequence ID" value="NM_001276861.3"/>
</dbReference>
<feature type="transmembrane region" description="Helical" evidence="2">
    <location>
        <begin position="35"/>
        <end position="57"/>
    </location>
</feature>
<sequence>MLSQVSLGSYADLHTYIQMVSKCSSSAPLPTTSPIILIVIPILVYAGALMFFIYNMYMVVKCITVIRGDSGRGGLDGPQPSERSINDDLFL</sequence>
<gene>
    <name evidence="3 5" type="ORF">C10C6.7</name>
    <name evidence="3" type="ORF">CELE_C10C6.7</name>
</gene>
<keyword evidence="4" id="KW-1185">Reference proteome</keyword>
<dbReference type="Proteomes" id="UP000001940">
    <property type="component" value="Chromosome IV"/>
</dbReference>
<dbReference type="ExpressionAtlas" id="I7LHW0">
    <property type="expression patterns" value="baseline and differential"/>
</dbReference>
<dbReference type="AGR" id="WB:WBGene00007515"/>
<organism evidence="3 4">
    <name type="scientific">Caenorhabditis elegans</name>
    <dbReference type="NCBI Taxonomy" id="6239"/>
    <lineage>
        <taxon>Eukaryota</taxon>
        <taxon>Metazoa</taxon>
        <taxon>Ecdysozoa</taxon>
        <taxon>Nematoda</taxon>
        <taxon>Chromadorea</taxon>
        <taxon>Rhabditida</taxon>
        <taxon>Rhabditina</taxon>
        <taxon>Rhabditomorpha</taxon>
        <taxon>Rhabditoidea</taxon>
        <taxon>Rhabditidae</taxon>
        <taxon>Peloderinae</taxon>
        <taxon>Caenorhabditis</taxon>
    </lineage>
</organism>